<keyword evidence="1" id="KW-0479">Metal-binding</keyword>
<name>A0A9P0BML2_CHRIL</name>
<dbReference type="InterPro" id="IPR013083">
    <property type="entry name" value="Znf_RING/FYVE/PHD"/>
</dbReference>
<proteinExistence type="predicted"/>
<dbReference type="SMART" id="SM00064">
    <property type="entry name" value="FYVE"/>
    <property type="match status" value="1"/>
</dbReference>
<dbReference type="InterPro" id="IPR028730">
    <property type="entry name" value="ZFYVE26"/>
</dbReference>
<dbReference type="InterPro" id="IPR000306">
    <property type="entry name" value="Znf_FYVE"/>
</dbReference>
<dbReference type="InterPro" id="IPR057946">
    <property type="entry name" value="TPR_ZFYVE26"/>
</dbReference>
<dbReference type="GO" id="GO:0005813">
    <property type="term" value="C:centrosome"/>
    <property type="evidence" value="ECO:0007669"/>
    <property type="project" value="TreeGrafter"/>
</dbReference>
<dbReference type="GO" id="GO:0032465">
    <property type="term" value="P:regulation of cytokinesis"/>
    <property type="evidence" value="ECO:0007669"/>
    <property type="project" value="TreeGrafter"/>
</dbReference>
<dbReference type="Pfam" id="PF25569">
    <property type="entry name" value="TPR_ZFYVE26"/>
    <property type="match status" value="1"/>
</dbReference>
<evidence type="ECO:0000256" key="1">
    <source>
        <dbReference type="ARBA" id="ARBA00022723"/>
    </source>
</evidence>
<reference evidence="5" key="1">
    <citation type="submission" date="2021-12" db="EMBL/GenBank/DDBJ databases">
        <authorList>
            <person name="King R."/>
        </authorList>
    </citation>
    <scope>NUCLEOTIDE SEQUENCE</scope>
</reference>
<dbReference type="Proteomes" id="UP001154114">
    <property type="component" value="Chromosome 20"/>
</dbReference>
<dbReference type="GO" id="GO:0032266">
    <property type="term" value="F:phosphatidylinositol-3-phosphate binding"/>
    <property type="evidence" value="ECO:0007669"/>
    <property type="project" value="InterPro"/>
</dbReference>
<dbReference type="GO" id="GO:0030496">
    <property type="term" value="C:midbody"/>
    <property type="evidence" value="ECO:0007669"/>
    <property type="project" value="TreeGrafter"/>
</dbReference>
<evidence type="ECO:0000313" key="6">
    <source>
        <dbReference type="Proteomes" id="UP001154114"/>
    </source>
</evidence>
<keyword evidence="6" id="KW-1185">Reference proteome</keyword>
<dbReference type="Gene3D" id="3.30.40.10">
    <property type="entry name" value="Zinc/RING finger domain, C3HC4 (zinc finger)"/>
    <property type="match status" value="1"/>
</dbReference>
<protein>
    <recommendedName>
        <fullName evidence="4">FYVE zinc finger domain-containing protein</fullName>
    </recommendedName>
</protein>
<evidence type="ECO:0000256" key="2">
    <source>
        <dbReference type="ARBA" id="ARBA00022771"/>
    </source>
</evidence>
<evidence type="ECO:0000259" key="4">
    <source>
        <dbReference type="SMART" id="SM00064"/>
    </source>
</evidence>
<feature type="domain" description="FYVE zinc finger" evidence="4">
    <location>
        <begin position="1440"/>
        <end position="1510"/>
    </location>
</feature>
<dbReference type="PANTHER" id="PTHR46591">
    <property type="entry name" value="ZINC FINGER FYVE DOMAIN-CONTAINING PROTEIN 26"/>
    <property type="match status" value="1"/>
</dbReference>
<dbReference type="OrthoDB" id="1936617at2759"/>
<dbReference type="EMBL" id="LR824023">
    <property type="protein sequence ID" value="CAH0594164.1"/>
    <property type="molecule type" value="Genomic_DNA"/>
</dbReference>
<dbReference type="GO" id="GO:0000724">
    <property type="term" value="P:double-strand break repair via homologous recombination"/>
    <property type="evidence" value="ECO:0007669"/>
    <property type="project" value="InterPro"/>
</dbReference>
<dbReference type="GO" id="GO:0000281">
    <property type="term" value="P:mitotic cytokinesis"/>
    <property type="evidence" value="ECO:0007669"/>
    <property type="project" value="InterPro"/>
</dbReference>
<dbReference type="PANTHER" id="PTHR46591:SF1">
    <property type="entry name" value="ZINC FINGER FYVE DOMAIN-CONTAINING PROTEIN 26"/>
    <property type="match status" value="1"/>
</dbReference>
<evidence type="ECO:0000313" key="5">
    <source>
        <dbReference type="EMBL" id="CAH0594164.1"/>
    </source>
</evidence>
<keyword evidence="2" id="KW-0863">Zinc-finger</keyword>
<dbReference type="InterPro" id="IPR011011">
    <property type="entry name" value="Znf_FYVE_PHD"/>
</dbReference>
<dbReference type="GO" id="GO:0008270">
    <property type="term" value="F:zinc ion binding"/>
    <property type="evidence" value="ECO:0007669"/>
    <property type="project" value="UniProtKB-KW"/>
</dbReference>
<dbReference type="SUPFAM" id="SSF57903">
    <property type="entry name" value="FYVE/PHD zinc finger"/>
    <property type="match status" value="1"/>
</dbReference>
<gene>
    <name evidence="5" type="ORF">CINC_LOCUS6145</name>
</gene>
<accession>A0A9P0BML2</accession>
<evidence type="ECO:0000256" key="3">
    <source>
        <dbReference type="ARBA" id="ARBA00022833"/>
    </source>
</evidence>
<dbReference type="GO" id="GO:0005765">
    <property type="term" value="C:lysosomal membrane"/>
    <property type="evidence" value="ECO:0007669"/>
    <property type="project" value="TreeGrafter"/>
</dbReference>
<sequence>MKEEELTYILNLLDKLTGEIYDEIIQLHYDLEESKPCKEFSNETIEFLKVNLKNNPVTTSTILSYIQQHAQSDDPNINKIQLLYLDILKNELSESTSIDRLITLISLARWKEPLLPQFITQILQPISEEHYRQYRKQILLSLIPHDRPNLLHIASELMQKNEPQKEFKLTPEYMLELCYQDRTHWLLKAAQVYKQQVHDMKNVTFKINNFTKQILIMVLIDLTNSPETFDLTSLVHQLTNIFSILDTYTTADNQLQFYITEVKRELTIIKFCLENNCKIMTTSIFSQLLAQSALAVISQVCRLSKVDRYKVSRLLNTNTDIIAELKTLKNKSNIKIQDKYCSNWDVMTYNSYCAITKIIDTIVNSSEGVENAQDTVSSLDELKRLVLSIQPPQSCIEVIENIFSCLFLRYEYFSCHEHSQDYPCGAHSDCSYFYAKKKTSNSKSGNNNTSGFMCNSYTTQLVLNTLKLCLEKLEEKPEVLENEEISLRLKKLVKVVNHSIWKLQLVSTLSPDTSPLPLKLCLDYVEVDESSEDEARELDLKAFRKKPKTRRRNANAKHEVDQVMFASTVSDETYPSKRGNGIDFISIMLAKPTSLVALALYHNDFSKANQILEMFDLADSEIATEVTFTEHLRNLIAKIKNIIYYRDDTRYATKELSALSVVSTEVMGLVEGFLASNRAPNSFDIIELGARHPHLQLYNHQNAPFINAVDILLSSGLNREITYGLINVVERKLAEVRSCTDIAAVKKTNYIRFVEDIASVTFEIFGNTEKSFSFIDNICGLITDCRIPIKHKEFCKLNQLSKELRQSCDDLEDIVTSNETVELDPNLLQKYHQIYMNVVAASDKDICNISEVSRQGSRKTRIPYLRMCYMYCKTVSQLEQEDNSSIDSGSETPYFSVLERQLHDIFGNMINNKEIPVTNLEPICKKLNVNLIPKLILNFCPSITLTGPQKEASEVNFNNLLHVVYDFKNPEENLFLDPVTNFAPLPRSPDPQCLTYVVLHNWVLAHIIKKIHTSHNENSLQQSMDARTKCLNNYMELERFNCTKYLFGSNKYLASLHTTIDLDMLFLFMPQLIESGKILKCLNIIDSLSERQLACSSNLSNLRDLILFKLATNPKIPNNWKYCQFLKCPELKVDLILNNLSVWSADGALEVLDYLRFLLNQDLLDDGLYEKCSDWIVKIPLYDQIAAIMGSNHWYDIYEKSIENPESVIEVLMDSQQFKLCLEWADAHEVSENMKNLIVMNLLRQLFEYTNQATPELVSQLLLRLPTSQAMDLIQDEMSKVRNVEILQVCVDFVSGNSFDWKSFENIKIGLQIMLEIDPNWRHLFWDLIESPLLMIEQFLMNAKLDVLANIINKISPSLKKDPSGDNLYYNIKSIEGLVVSRNAVDALLRFYAEKALDMRNPRNVCPAPPKPSDDSLLQSIDSINIEAANKPFVMPEQVPSKDQWAEDYSTDRCMLCHASMFSMIIRRHHCRRCGRLVCHACSRHRMHVPTYPSGVKFRVCDDCYTQTMNKKANSDQDMMLSSNSDSAGSGVTCMDWCLSTNANRNDAVRTEFSYEFTPNVTLCLSIMKMHSINLDYPRFLLDRSDEVARELSHGGDARLLVRARRSLLLAAAELYSRTPHESAGAGGRIVVAETGALHAARCLAHADAMATLVTHQAQHLVPHHGAHPSQIVRSLLEAEKWELALEIATKSGLPRNSVLAAWGKACLKAGCFKQAREKFAHCFKNALNVCAEVTEDCEFGKEASESQFINRRLHNMRYSERTSSMSSVQSDGRPRSNPPLLNEIISMLEDMNYPVNQQLLNKAETIKSTNEKLTTMNTNKKKIQLSEPALNIMHTLASVKKIKQGDYSDFQTAVIPPKKSLAQGLLRRNNNHTEPKIDHQHKRLDPFFYKECVFYLTNYGSHTANIAFYMKHSNLSEVITYCYDNLVDKETFTESVYMECLKKDKVNDLLKAMSDIDATLDMWAEYIMHICRTLEMSRRLEALYAVQCGSGQAARAAATCALLYARPTPGARAFTALHARQHHLTAALHHLAHCVPVPVKTSDSRSFHFNLDKATIDNLMTTITRQIELAKFLAACEASGRLTEKVLNEAIPIQNPRKDTDTPDYRPLTLFGSNTDKIRLVAVVLASGPTIEGGYELAIKIITEHKLDSMNIYIHVARFLVQSDRFMEVKTLAKCIRASKETAASLMSDQVLESGVSAVVTRCESRGLLYDEQAEILISDIHSVTIKISCYLVCHNVSSAYILAARNDRTNDLRRVLQEAERLGNDQVRNACLKRLTSKNVL</sequence>
<keyword evidence="3" id="KW-0862">Zinc</keyword>
<dbReference type="Pfam" id="PF01363">
    <property type="entry name" value="FYVE"/>
    <property type="match status" value="1"/>
</dbReference>
<organism evidence="5 6">
    <name type="scientific">Chrysodeixis includens</name>
    <name type="common">Soybean looper</name>
    <name type="synonym">Pseudoplusia includens</name>
    <dbReference type="NCBI Taxonomy" id="689277"/>
    <lineage>
        <taxon>Eukaryota</taxon>
        <taxon>Metazoa</taxon>
        <taxon>Ecdysozoa</taxon>
        <taxon>Arthropoda</taxon>
        <taxon>Hexapoda</taxon>
        <taxon>Insecta</taxon>
        <taxon>Pterygota</taxon>
        <taxon>Neoptera</taxon>
        <taxon>Endopterygota</taxon>
        <taxon>Lepidoptera</taxon>
        <taxon>Glossata</taxon>
        <taxon>Ditrysia</taxon>
        <taxon>Noctuoidea</taxon>
        <taxon>Noctuidae</taxon>
        <taxon>Plusiinae</taxon>
        <taxon>Chrysodeixis</taxon>
    </lineage>
</organism>